<organism evidence="2 3">
    <name type="scientific">Rhodocollybia butyracea</name>
    <dbReference type="NCBI Taxonomy" id="206335"/>
    <lineage>
        <taxon>Eukaryota</taxon>
        <taxon>Fungi</taxon>
        <taxon>Dikarya</taxon>
        <taxon>Basidiomycota</taxon>
        <taxon>Agaricomycotina</taxon>
        <taxon>Agaricomycetes</taxon>
        <taxon>Agaricomycetidae</taxon>
        <taxon>Agaricales</taxon>
        <taxon>Marasmiineae</taxon>
        <taxon>Omphalotaceae</taxon>
        <taxon>Rhodocollybia</taxon>
    </lineage>
</organism>
<dbReference type="EMBL" id="JADNRY010000172">
    <property type="protein sequence ID" value="KAF9062414.1"/>
    <property type="molecule type" value="Genomic_DNA"/>
</dbReference>
<name>A0A9P5PBA7_9AGAR</name>
<evidence type="ECO:0000313" key="2">
    <source>
        <dbReference type="EMBL" id="KAF9062414.1"/>
    </source>
</evidence>
<comment type="caution">
    <text evidence="2">The sequence shown here is derived from an EMBL/GenBank/DDBJ whole genome shotgun (WGS) entry which is preliminary data.</text>
</comment>
<dbReference type="Proteomes" id="UP000772434">
    <property type="component" value="Unassembled WGS sequence"/>
</dbReference>
<feature type="compositionally biased region" description="Polar residues" evidence="1">
    <location>
        <begin position="42"/>
        <end position="65"/>
    </location>
</feature>
<feature type="compositionally biased region" description="Polar residues" evidence="1">
    <location>
        <begin position="15"/>
        <end position="31"/>
    </location>
</feature>
<sequence length="959" mass="106084">MNERKPPRRLFSFDSIKSSPTRHSSSETDITPTGGPSHIDTSESNGNWALPNISESPHPTTTTLFSEREKRKGPRPPLPPVLVDATARAVTPDSPAPSSIRWNSLRQHVLPSSHSQQSSSASLTAISTQAASRTGHAKQSSKFAQKLGFRNVVNQVKQVMVDEMHQFSLDIERACLAARHVELASNVKSRNDPISNTVGSTLSLPFMSGSTITVGSGGGLASQSRSDLRQSSYGSSIVTSGRVRPLYQTLINYAGPFADGSPPLPQVPMESLVLSTLLIPFLTTERPSVTEDDRWLCIEAFQIIIKTWNPTTEIVAVERVLWCVEAALSSLPPMRTRILSVIWAITVSEETHYPASDPRVLQTLLHGLFLLLPSVSAQVSQETDTEESKLLSEIIAEVCAGSCGGLDDLHVEEEYNALFVDGDSAQRIRDAVAIEALGKCLEYSSDFTRRWLLRNSVENLWSSPDDVSFTPLLTAIHSRALQSFTRASLSLLSATSYDAKLLRSDASLIVRALQSRVFPELRSITSPTIEDVKQNVVLIALNLISLDAKDLLDWSISTIVEWYRQMPDWKVCFEKSLTSLITVNPWVNILKILPPLVRLLPEDIRRPLTPIILSTLNTRLVDDPPPYPCFPLSSLLDTFSQTYPQIFYKPLFLCAASSKEHAVVNHLCTLTALARFMPDLWIKDAEMMSIAIMSDGGPKSKKPASEATKHLSRSVKPWGIARLGQSVLLVELIAQVQGIRRARENQNGNPTFNPISEKPSMANVFTFGSASWLSRFVDWFIAYQKAHFDDDSDLVTSQAIQQIQDLYALTQTGGRSSSNHRSTAVFSLTPTRNTFTEGAEDKGIGMAAIFSQRTPILDAMARGFEARALKLLVAMSGLIRPEESKRIGNVLWKKHLEDNDPKILSAICFLVMQCAEKNPDDLLASIEVDLRSSSDDTRLAAIRKMSILTNWRFQIMSQH</sequence>
<dbReference type="SUPFAM" id="SSF48371">
    <property type="entry name" value="ARM repeat"/>
    <property type="match status" value="1"/>
</dbReference>
<feature type="non-terminal residue" evidence="2">
    <location>
        <position position="1"/>
    </location>
</feature>
<dbReference type="InterPro" id="IPR016024">
    <property type="entry name" value="ARM-type_fold"/>
</dbReference>
<feature type="compositionally biased region" description="Low complexity" evidence="1">
    <location>
        <begin position="112"/>
        <end position="132"/>
    </location>
</feature>
<evidence type="ECO:0000313" key="3">
    <source>
        <dbReference type="Proteomes" id="UP000772434"/>
    </source>
</evidence>
<keyword evidence="3" id="KW-1185">Reference proteome</keyword>
<gene>
    <name evidence="2" type="ORF">BDP27DRAFT_1368816</name>
</gene>
<evidence type="ECO:0000256" key="1">
    <source>
        <dbReference type="SAM" id="MobiDB-lite"/>
    </source>
</evidence>
<proteinExistence type="predicted"/>
<dbReference type="AlphaFoldDB" id="A0A9P5PBA7"/>
<feature type="region of interest" description="Disordered" evidence="1">
    <location>
        <begin position="109"/>
        <end position="141"/>
    </location>
</feature>
<feature type="region of interest" description="Disordered" evidence="1">
    <location>
        <begin position="1"/>
        <end position="84"/>
    </location>
</feature>
<accession>A0A9P5PBA7</accession>
<reference evidence="2" key="1">
    <citation type="submission" date="2020-11" db="EMBL/GenBank/DDBJ databases">
        <authorList>
            <consortium name="DOE Joint Genome Institute"/>
            <person name="Ahrendt S."/>
            <person name="Riley R."/>
            <person name="Andreopoulos W."/>
            <person name="Labutti K."/>
            <person name="Pangilinan J."/>
            <person name="Ruiz-Duenas F.J."/>
            <person name="Barrasa J.M."/>
            <person name="Sanchez-Garcia M."/>
            <person name="Camarero S."/>
            <person name="Miyauchi S."/>
            <person name="Serrano A."/>
            <person name="Linde D."/>
            <person name="Babiker R."/>
            <person name="Drula E."/>
            <person name="Ayuso-Fernandez I."/>
            <person name="Pacheco R."/>
            <person name="Padilla G."/>
            <person name="Ferreira P."/>
            <person name="Barriuso J."/>
            <person name="Kellner H."/>
            <person name="Castanera R."/>
            <person name="Alfaro M."/>
            <person name="Ramirez L."/>
            <person name="Pisabarro A.G."/>
            <person name="Kuo A."/>
            <person name="Tritt A."/>
            <person name="Lipzen A."/>
            <person name="He G."/>
            <person name="Yan M."/>
            <person name="Ng V."/>
            <person name="Cullen D."/>
            <person name="Martin F."/>
            <person name="Rosso M.-N."/>
            <person name="Henrissat B."/>
            <person name="Hibbett D."/>
            <person name="Martinez A.T."/>
            <person name="Grigoriev I.V."/>
        </authorList>
    </citation>
    <scope>NUCLEOTIDE SEQUENCE</scope>
    <source>
        <strain evidence="2">AH 40177</strain>
    </source>
</reference>
<dbReference type="OrthoDB" id="5584001at2759"/>
<protein>
    <submittedName>
        <fullName evidence="2">Uncharacterized protein</fullName>
    </submittedName>
</protein>